<evidence type="ECO:0000256" key="1">
    <source>
        <dbReference type="SAM" id="MobiDB-lite"/>
    </source>
</evidence>
<organism evidence="2 3">
    <name type="scientific">Colocasia esculenta</name>
    <name type="common">Wild taro</name>
    <name type="synonym">Arum esculentum</name>
    <dbReference type="NCBI Taxonomy" id="4460"/>
    <lineage>
        <taxon>Eukaryota</taxon>
        <taxon>Viridiplantae</taxon>
        <taxon>Streptophyta</taxon>
        <taxon>Embryophyta</taxon>
        <taxon>Tracheophyta</taxon>
        <taxon>Spermatophyta</taxon>
        <taxon>Magnoliopsida</taxon>
        <taxon>Liliopsida</taxon>
        <taxon>Araceae</taxon>
        <taxon>Aroideae</taxon>
        <taxon>Colocasieae</taxon>
        <taxon>Colocasia</taxon>
    </lineage>
</organism>
<sequence length="76" mass="8647">MQAAALLSSFPQPNVQLKHRSEGVQDRQHRPRWYNTSTGTNPEHNKHTCLAHTEPGVPDCRGCNDAMRSRHPDMSR</sequence>
<proteinExistence type="predicted"/>
<keyword evidence="3" id="KW-1185">Reference proteome</keyword>
<feature type="compositionally biased region" description="Basic and acidic residues" evidence="1">
    <location>
        <begin position="19"/>
        <end position="28"/>
    </location>
</feature>
<feature type="region of interest" description="Disordered" evidence="1">
    <location>
        <begin position="1"/>
        <end position="46"/>
    </location>
</feature>
<protein>
    <submittedName>
        <fullName evidence="2">Uncharacterized protein</fullName>
    </submittedName>
</protein>
<dbReference type="EMBL" id="NMUH01000057">
    <property type="protein sequence ID" value="MQL70112.1"/>
    <property type="molecule type" value="Genomic_DNA"/>
</dbReference>
<gene>
    <name evidence="2" type="ORF">Taro_002416</name>
</gene>
<dbReference type="AlphaFoldDB" id="A0A843TCN3"/>
<evidence type="ECO:0000313" key="3">
    <source>
        <dbReference type="Proteomes" id="UP000652761"/>
    </source>
</evidence>
<evidence type="ECO:0000313" key="2">
    <source>
        <dbReference type="EMBL" id="MQL70112.1"/>
    </source>
</evidence>
<dbReference type="Proteomes" id="UP000652761">
    <property type="component" value="Unassembled WGS sequence"/>
</dbReference>
<reference evidence="2" key="1">
    <citation type="submission" date="2017-07" db="EMBL/GenBank/DDBJ databases">
        <title>Taro Niue Genome Assembly and Annotation.</title>
        <authorList>
            <person name="Atibalentja N."/>
            <person name="Keating K."/>
            <person name="Fields C.J."/>
        </authorList>
    </citation>
    <scope>NUCLEOTIDE SEQUENCE</scope>
    <source>
        <strain evidence="2">Niue_2</strain>
        <tissue evidence="2">Leaf</tissue>
    </source>
</reference>
<accession>A0A843TCN3</accession>
<comment type="caution">
    <text evidence="2">The sequence shown here is derived from an EMBL/GenBank/DDBJ whole genome shotgun (WGS) entry which is preliminary data.</text>
</comment>
<name>A0A843TCN3_COLES</name>